<dbReference type="Proteomes" id="UP000249299">
    <property type="component" value="Unassembled WGS sequence"/>
</dbReference>
<dbReference type="SUPFAM" id="SSF69287">
    <property type="entry name" value="Urease metallochaperone UreE, N-terminal domain"/>
    <property type="match status" value="1"/>
</dbReference>
<dbReference type="InterPro" id="IPR004029">
    <property type="entry name" value="UreE_N"/>
</dbReference>
<dbReference type="Gene3D" id="3.30.70.790">
    <property type="entry name" value="UreE, C-terminal domain"/>
    <property type="match status" value="1"/>
</dbReference>
<comment type="caution">
    <text evidence="8">The sequence shown here is derived from an EMBL/GenBank/DDBJ whole genome shotgun (WGS) entry which is preliminary data.</text>
</comment>
<dbReference type="SMART" id="SM00988">
    <property type="entry name" value="UreE_N"/>
    <property type="match status" value="1"/>
</dbReference>
<dbReference type="CDD" id="cd00571">
    <property type="entry name" value="UreE"/>
    <property type="match status" value="1"/>
</dbReference>
<dbReference type="HAMAP" id="MF_00822">
    <property type="entry name" value="UreE"/>
    <property type="match status" value="1"/>
</dbReference>
<evidence type="ECO:0000259" key="7">
    <source>
        <dbReference type="SMART" id="SM00988"/>
    </source>
</evidence>
<dbReference type="InterPro" id="IPR036118">
    <property type="entry name" value="UreE_N_sf"/>
</dbReference>
<dbReference type="EMBL" id="NPEV01000046">
    <property type="protein sequence ID" value="RAI25517.1"/>
    <property type="molecule type" value="Genomic_DNA"/>
</dbReference>
<feature type="region of interest" description="Disordered" evidence="6">
    <location>
        <begin position="137"/>
        <end position="185"/>
    </location>
</feature>
<dbReference type="NCBIfam" id="NF009751">
    <property type="entry name" value="PRK13261.1-1"/>
    <property type="match status" value="1"/>
</dbReference>
<dbReference type="GO" id="GO:0016151">
    <property type="term" value="F:nickel cation binding"/>
    <property type="evidence" value="ECO:0007669"/>
    <property type="project" value="UniProtKB-UniRule"/>
</dbReference>
<evidence type="ECO:0000313" key="8">
    <source>
        <dbReference type="EMBL" id="RAI25517.1"/>
    </source>
</evidence>
<name>A0A327JGI3_9HYPH</name>
<accession>A0A327JGI3</accession>
<dbReference type="Pfam" id="PF02814">
    <property type="entry name" value="UreE_N"/>
    <property type="match status" value="1"/>
</dbReference>
<dbReference type="Pfam" id="PF05194">
    <property type="entry name" value="UreE_C"/>
    <property type="match status" value="1"/>
</dbReference>
<dbReference type="GO" id="GO:0065003">
    <property type="term" value="P:protein-containing complex assembly"/>
    <property type="evidence" value="ECO:0007669"/>
    <property type="project" value="InterPro"/>
</dbReference>
<gene>
    <name evidence="5" type="primary">ureE</name>
    <name evidence="8" type="ORF">CH339_18030</name>
</gene>
<evidence type="ECO:0000256" key="6">
    <source>
        <dbReference type="SAM" id="MobiDB-lite"/>
    </source>
</evidence>
<evidence type="ECO:0000256" key="4">
    <source>
        <dbReference type="ARBA" id="ARBA00023186"/>
    </source>
</evidence>
<keyword evidence="4 5" id="KW-0143">Chaperone</keyword>
<sequence>MTDMTTARSVVDAETAAGTTAADSVLLDYESRYLRRKVLTTASGKKLLVDLPKATVLKDGDLLEAGDGTLIAVTAAKEALAEVTVSDPHALVRLAYHLGNRHLPVQIDPDRLLIERDHVIEEMVEKLGATVRHVEEPFNPEGGAYGYGRTHGHDHGHSHSHDHDDGHGHGHSHDHQHRGHPHSHG</sequence>
<feature type="domain" description="UreE urease accessory N-terminal" evidence="7">
    <location>
        <begin position="4"/>
        <end position="71"/>
    </location>
</feature>
<dbReference type="Gene3D" id="2.60.260.20">
    <property type="entry name" value="Urease metallochaperone UreE, N-terminal domain"/>
    <property type="match status" value="1"/>
</dbReference>
<evidence type="ECO:0000256" key="5">
    <source>
        <dbReference type="HAMAP-Rule" id="MF_00822"/>
    </source>
</evidence>
<dbReference type="GO" id="GO:0005737">
    <property type="term" value="C:cytoplasm"/>
    <property type="evidence" value="ECO:0007669"/>
    <property type="project" value="UniProtKB-SubCell"/>
</dbReference>
<comment type="function">
    <text evidence="5">Involved in urease metallocenter assembly. Binds nickel. Probably functions as a nickel donor during metallocenter assembly.</text>
</comment>
<dbReference type="GO" id="GO:0006457">
    <property type="term" value="P:protein folding"/>
    <property type="evidence" value="ECO:0007669"/>
    <property type="project" value="InterPro"/>
</dbReference>
<keyword evidence="3 5" id="KW-0533">Nickel</keyword>
<dbReference type="InterPro" id="IPR007864">
    <property type="entry name" value="UreE_C_dom"/>
</dbReference>
<proteinExistence type="inferred from homology"/>
<dbReference type="SUPFAM" id="SSF69737">
    <property type="entry name" value="Urease metallochaperone UreE, C-terminal domain"/>
    <property type="match status" value="1"/>
</dbReference>
<organism evidence="8 9">
    <name type="scientific">Rhodobium orientis</name>
    <dbReference type="NCBI Taxonomy" id="34017"/>
    <lineage>
        <taxon>Bacteria</taxon>
        <taxon>Pseudomonadati</taxon>
        <taxon>Pseudomonadota</taxon>
        <taxon>Alphaproteobacteria</taxon>
        <taxon>Hyphomicrobiales</taxon>
        <taxon>Rhodobiaceae</taxon>
        <taxon>Rhodobium</taxon>
    </lineage>
</organism>
<evidence type="ECO:0000313" key="9">
    <source>
        <dbReference type="Proteomes" id="UP000249299"/>
    </source>
</evidence>
<protein>
    <recommendedName>
        <fullName evidence="5">Urease accessory protein UreE</fullName>
    </recommendedName>
</protein>
<dbReference type="GO" id="GO:0051082">
    <property type="term" value="F:unfolded protein binding"/>
    <property type="evidence" value="ECO:0007669"/>
    <property type="project" value="UniProtKB-UniRule"/>
</dbReference>
<evidence type="ECO:0000256" key="2">
    <source>
        <dbReference type="ARBA" id="ARBA00022490"/>
    </source>
</evidence>
<dbReference type="AlphaFoldDB" id="A0A327JGI3"/>
<evidence type="ECO:0000256" key="1">
    <source>
        <dbReference type="ARBA" id="ARBA00004496"/>
    </source>
</evidence>
<evidence type="ECO:0000256" key="3">
    <source>
        <dbReference type="ARBA" id="ARBA00022596"/>
    </source>
</evidence>
<dbReference type="GO" id="GO:0019627">
    <property type="term" value="P:urea metabolic process"/>
    <property type="evidence" value="ECO:0007669"/>
    <property type="project" value="InterPro"/>
</dbReference>
<keyword evidence="9" id="KW-1185">Reference proteome</keyword>
<dbReference type="OrthoDB" id="9802215at2"/>
<dbReference type="RefSeq" id="WP_111435787.1">
    <property type="nucleotide sequence ID" value="NZ_JACIGG010000031.1"/>
</dbReference>
<comment type="similarity">
    <text evidence="5">Belongs to the UreE family.</text>
</comment>
<comment type="subcellular location">
    <subcellularLocation>
        <location evidence="1 5">Cytoplasm</location>
    </subcellularLocation>
</comment>
<feature type="compositionally biased region" description="Basic residues" evidence="6">
    <location>
        <begin position="174"/>
        <end position="185"/>
    </location>
</feature>
<keyword evidence="2 5" id="KW-0963">Cytoplasm</keyword>
<dbReference type="PIRSF" id="PIRSF036402">
    <property type="entry name" value="Ureas_acces_UreE"/>
    <property type="match status" value="1"/>
</dbReference>
<dbReference type="InterPro" id="IPR012406">
    <property type="entry name" value="UreE"/>
</dbReference>
<reference evidence="8 9" key="1">
    <citation type="submission" date="2017-07" db="EMBL/GenBank/DDBJ databases">
        <title>Draft Genome Sequences of Select Purple Nonsulfur Bacteria.</title>
        <authorList>
            <person name="Lasarre B."/>
            <person name="Mckinlay J.B."/>
        </authorList>
    </citation>
    <scope>NUCLEOTIDE SEQUENCE [LARGE SCALE GENOMIC DNA]</scope>
    <source>
        <strain evidence="8 9">DSM 11290</strain>
    </source>
</reference>
<feature type="compositionally biased region" description="Basic and acidic residues" evidence="6">
    <location>
        <begin position="151"/>
        <end position="173"/>
    </location>
</feature>